<dbReference type="PATRIC" id="fig|136160.3.peg.2971"/>
<dbReference type="OMA" id="HIPWCVR"/>
<dbReference type="InterPro" id="IPR034505">
    <property type="entry name" value="Coproporphyrinogen-III_oxidase"/>
</dbReference>
<evidence type="ECO:0000256" key="2">
    <source>
        <dbReference type="ARBA" id="ARBA00017228"/>
    </source>
</evidence>
<keyword evidence="3" id="KW-0479">Metal-binding</keyword>
<evidence type="ECO:0000256" key="1">
    <source>
        <dbReference type="ARBA" id="ARBA00006100"/>
    </source>
</evidence>
<keyword evidence="3" id="KW-0143">Chaperone</keyword>
<dbReference type="RefSeq" id="WP_010897509.1">
    <property type="nucleotide sequence ID" value="NZ_CP040441.1"/>
</dbReference>
<comment type="caution">
    <text evidence="5">The sequence shown here is derived from an EMBL/GenBank/DDBJ whole genome shotgun (WGS) entry which is preliminary data.</text>
</comment>
<dbReference type="GO" id="GO:0004109">
    <property type="term" value="F:coproporphyrinogen oxidase activity"/>
    <property type="evidence" value="ECO:0007669"/>
    <property type="project" value="InterPro"/>
</dbReference>
<dbReference type="InterPro" id="IPR004559">
    <property type="entry name" value="HemW-like"/>
</dbReference>
<dbReference type="CDD" id="cd01335">
    <property type="entry name" value="Radical_SAM"/>
    <property type="match status" value="1"/>
</dbReference>
<protein>
    <recommendedName>
        <fullName evidence="2 3">Heme chaperone HemW</fullName>
    </recommendedName>
</protein>
<dbReference type="Gene3D" id="3.80.30.20">
    <property type="entry name" value="tm_1862 like domain"/>
    <property type="match status" value="1"/>
</dbReference>
<sequence>MPKAAYIHIPFCEHICYYCDFNKFYLKNQPVNEYLQALETEMAMVVAEQPTKSLQTLYVGGGTPTALTADQLAQLLASIKRTLPLSDLEEFTFEVNPDSIDEEKLDVLRSYGVDRLSIGVQAFQPLLLKEIGRTHDQKSVEQAVEKSRQAGFANLSLDLMLGLPKQTPEMFAETLKEAFALEVEHLSCYSLKVEAKTVFYNRQRQGRLTLPPEDDEVKMYRQLCYETEKHGFKQYEISNFAKKGYESRHNLVYWNNDEYYGFGAGAHGYVGGVRYMNHGPLPKYLQAMEEGRRPVFESHHVSRVEQMEEQMFLGLRKRSGVEERVFVERFGVSMFSLYEKQIAQLVARCLLERTDDRVRLTDEGLLLGNEVFEQFLAVLDEGKQQ</sequence>
<keyword evidence="3" id="KW-0963">Cytoplasm</keyword>
<dbReference type="EMBL" id="LILD01000001">
    <property type="protein sequence ID" value="KOO39616.1"/>
    <property type="molecule type" value="Genomic_DNA"/>
</dbReference>
<dbReference type="GO" id="GO:0046872">
    <property type="term" value="F:metal ion binding"/>
    <property type="evidence" value="ECO:0007669"/>
    <property type="project" value="UniProtKB-UniRule"/>
</dbReference>
<keyword evidence="3" id="KW-0949">S-adenosyl-L-methionine</keyword>
<dbReference type="GO" id="GO:0005737">
    <property type="term" value="C:cytoplasm"/>
    <property type="evidence" value="ECO:0007669"/>
    <property type="project" value="UniProtKB-SubCell"/>
</dbReference>
<dbReference type="SMART" id="SM00729">
    <property type="entry name" value="Elp3"/>
    <property type="match status" value="1"/>
</dbReference>
<dbReference type="InterPro" id="IPR007197">
    <property type="entry name" value="rSAM"/>
</dbReference>
<dbReference type="SFLD" id="SFLDF00562">
    <property type="entry name" value="HemN-like__clustered_with_heat"/>
    <property type="match status" value="1"/>
</dbReference>
<dbReference type="InterPro" id="IPR006638">
    <property type="entry name" value="Elp3/MiaA/NifB-like_rSAM"/>
</dbReference>
<dbReference type="PANTHER" id="PTHR13932">
    <property type="entry name" value="COPROPORPHYRINIGEN III OXIDASE"/>
    <property type="match status" value="1"/>
</dbReference>
<dbReference type="SFLD" id="SFLDG01065">
    <property type="entry name" value="anaerobic_coproporphyrinogen-I"/>
    <property type="match status" value="1"/>
</dbReference>
<comment type="function">
    <text evidence="3">Probably acts as a heme chaperone, transferring heme to an unknown acceptor. Binds one molecule of heme per monomer, possibly covalently. Binds 1 [4Fe-4S] cluster. The cluster is coordinated with 3 cysteines and an exchangeable S-adenosyl-L-methionine.</text>
</comment>
<dbReference type="SUPFAM" id="SSF102114">
    <property type="entry name" value="Radical SAM enzymes"/>
    <property type="match status" value="1"/>
</dbReference>
<dbReference type="SFLD" id="SFLDS00029">
    <property type="entry name" value="Radical_SAM"/>
    <property type="match status" value="1"/>
</dbReference>
<comment type="similarity">
    <text evidence="1">Belongs to the anaerobic coproporphyrinogen-III oxidase family. HemW subfamily.</text>
</comment>
<keyword evidence="3" id="KW-0411">Iron-sulfur</keyword>
<accession>A0A4Y7X088</accession>
<feature type="domain" description="Radical SAM core" evidence="4">
    <location>
        <begin position="1"/>
        <end position="233"/>
    </location>
</feature>
<dbReference type="PANTHER" id="PTHR13932:SF5">
    <property type="entry name" value="RADICAL S-ADENOSYL METHIONINE DOMAIN-CONTAINING PROTEIN 1, MITOCHONDRIAL"/>
    <property type="match status" value="1"/>
</dbReference>
<keyword evidence="5" id="KW-0560">Oxidoreductase</keyword>
<dbReference type="GO" id="GO:0051539">
    <property type="term" value="F:4 iron, 4 sulfur cluster binding"/>
    <property type="evidence" value="ECO:0007669"/>
    <property type="project" value="UniProtKB-UniRule"/>
</dbReference>
<name>A0A0M0KL78_ALKHA</name>
<comment type="subcellular location">
    <subcellularLocation>
        <location evidence="3">Cytoplasm</location>
    </subcellularLocation>
</comment>
<evidence type="ECO:0000313" key="5">
    <source>
        <dbReference type="EMBL" id="KOO39616.1"/>
    </source>
</evidence>
<dbReference type="GO" id="GO:0006779">
    <property type="term" value="P:porphyrin-containing compound biosynthetic process"/>
    <property type="evidence" value="ECO:0007669"/>
    <property type="project" value="InterPro"/>
</dbReference>
<keyword evidence="3" id="KW-0349">Heme</keyword>
<dbReference type="Pfam" id="PF06969">
    <property type="entry name" value="HemN_C"/>
    <property type="match status" value="1"/>
</dbReference>
<keyword evidence="3" id="KW-0408">Iron</keyword>
<dbReference type="InterPro" id="IPR058240">
    <property type="entry name" value="rSAM_sf"/>
</dbReference>
<dbReference type="SFLD" id="SFLDF00288">
    <property type="entry name" value="HemN-like__clustered_with_nucl"/>
    <property type="match status" value="1"/>
</dbReference>
<gene>
    <name evidence="5" type="ORF">AMD02_12730</name>
</gene>
<dbReference type="GeneID" id="87596964"/>
<evidence type="ECO:0000259" key="4">
    <source>
        <dbReference type="PROSITE" id="PS51918"/>
    </source>
</evidence>
<dbReference type="NCBIfam" id="TIGR00539">
    <property type="entry name" value="hemN_rel"/>
    <property type="match status" value="1"/>
</dbReference>
<reference evidence="5" key="1">
    <citation type="submission" date="2015-08" db="EMBL/GenBank/DDBJ databases">
        <title>Complete DNA Sequence of Pseudomonas syringae pv. actinidiae, the Causal Agent of Kiwifruit Canker Disease.</title>
        <authorList>
            <person name="Rikkerink E.H.A."/>
            <person name="Fineran P.C."/>
        </authorList>
    </citation>
    <scope>NUCLEOTIDE SEQUENCE</scope>
    <source>
        <strain evidence="5">DSM 13666</strain>
    </source>
</reference>
<accession>A0A0M0KL78</accession>
<proteinExistence type="inferred from homology"/>
<dbReference type="Pfam" id="PF04055">
    <property type="entry name" value="Radical_SAM"/>
    <property type="match status" value="1"/>
</dbReference>
<keyword evidence="3" id="KW-0004">4Fe-4S</keyword>
<evidence type="ECO:0000256" key="3">
    <source>
        <dbReference type="RuleBase" id="RU364116"/>
    </source>
</evidence>
<dbReference type="SFLD" id="SFLDG01082">
    <property type="entry name" value="B12-binding_domain_containing"/>
    <property type="match status" value="1"/>
</dbReference>
<dbReference type="InterPro" id="IPR023404">
    <property type="entry name" value="rSAM_horseshoe"/>
</dbReference>
<dbReference type="InterPro" id="IPR010723">
    <property type="entry name" value="HemN_C"/>
</dbReference>
<organism evidence="5">
    <name type="scientific">Halalkalibacterium halodurans</name>
    <name type="common">Bacillus halodurans</name>
    <dbReference type="NCBI Taxonomy" id="86665"/>
    <lineage>
        <taxon>Bacteria</taxon>
        <taxon>Bacillati</taxon>
        <taxon>Bacillota</taxon>
        <taxon>Bacilli</taxon>
        <taxon>Bacillales</taxon>
        <taxon>Bacillaceae</taxon>
        <taxon>Halalkalibacterium (ex Joshi et al. 2022)</taxon>
    </lineage>
</organism>
<dbReference type="AlphaFoldDB" id="A0A0M0KL78"/>
<dbReference type="PROSITE" id="PS51918">
    <property type="entry name" value="RADICAL_SAM"/>
    <property type="match status" value="1"/>
</dbReference>